<dbReference type="EC" id="1.20.4.1" evidence="4 7"/>
<dbReference type="EMBL" id="SACL01000001">
    <property type="protein sequence ID" value="RVT99543.1"/>
    <property type="molecule type" value="Genomic_DNA"/>
</dbReference>
<name>A0A437MPH9_9PROT</name>
<dbReference type="OrthoDB" id="9790554at2"/>
<reference evidence="8 9" key="1">
    <citation type="submission" date="2019-01" db="EMBL/GenBank/DDBJ databases">
        <authorList>
            <person name="Chen W.-M."/>
        </authorList>
    </citation>
    <scope>NUCLEOTIDE SEQUENCE [LARGE SCALE GENOMIC DNA]</scope>
    <source>
        <strain evidence="8 9">CCP-6</strain>
    </source>
</reference>
<evidence type="ECO:0000256" key="7">
    <source>
        <dbReference type="RuleBase" id="RU362029"/>
    </source>
</evidence>
<dbReference type="Pfam" id="PF03960">
    <property type="entry name" value="ArsC"/>
    <property type="match status" value="1"/>
</dbReference>
<dbReference type="SUPFAM" id="SSF52833">
    <property type="entry name" value="Thioredoxin-like"/>
    <property type="match status" value="1"/>
</dbReference>
<evidence type="ECO:0000256" key="6">
    <source>
        <dbReference type="PROSITE-ProRule" id="PRU01282"/>
    </source>
</evidence>
<dbReference type="NCBIfam" id="TIGR00014">
    <property type="entry name" value="arsC"/>
    <property type="match status" value="1"/>
</dbReference>
<dbReference type="RefSeq" id="WP_127786437.1">
    <property type="nucleotide sequence ID" value="NZ_SACL01000001.1"/>
</dbReference>
<dbReference type="Gene3D" id="3.40.30.10">
    <property type="entry name" value="Glutaredoxin"/>
    <property type="match status" value="1"/>
</dbReference>
<accession>A0A437MPH9</accession>
<keyword evidence="3 7" id="KW-0560">Oxidoreductase</keyword>
<evidence type="ECO:0000256" key="5">
    <source>
        <dbReference type="ARBA" id="ARBA00039879"/>
    </source>
</evidence>
<keyword evidence="9" id="KW-1185">Reference proteome</keyword>
<evidence type="ECO:0000313" key="8">
    <source>
        <dbReference type="EMBL" id="RVT99543.1"/>
    </source>
</evidence>
<dbReference type="PROSITE" id="PS51353">
    <property type="entry name" value="ARSC"/>
    <property type="match status" value="1"/>
</dbReference>
<evidence type="ECO:0000256" key="3">
    <source>
        <dbReference type="ARBA" id="ARBA00023002"/>
    </source>
</evidence>
<dbReference type="GO" id="GO:0008794">
    <property type="term" value="F:arsenate reductase (glutaredoxin) activity"/>
    <property type="evidence" value="ECO:0007669"/>
    <property type="project" value="UniProtKB-UniRule"/>
</dbReference>
<organism evidence="8 9">
    <name type="scientific">Rhodovarius crocodyli</name>
    <dbReference type="NCBI Taxonomy" id="1979269"/>
    <lineage>
        <taxon>Bacteria</taxon>
        <taxon>Pseudomonadati</taxon>
        <taxon>Pseudomonadota</taxon>
        <taxon>Alphaproteobacteria</taxon>
        <taxon>Acetobacterales</taxon>
        <taxon>Roseomonadaceae</taxon>
        <taxon>Rhodovarius</taxon>
    </lineage>
</organism>
<comment type="caution">
    <text evidence="8">The sequence shown here is derived from an EMBL/GenBank/DDBJ whole genome shotgun (WGS) entry which is preliminary data.</text>
</comment>
<dbReference type="AlphaFoldDB" id="A0A437MPH9"/>
<evidence type="ECO:0000256" key="1">
    <source>
        <dbReference type="ARBA" id="ARBA00007198"/>
    </source>
</evidence>
<dbReference type="InterPro" id="IPR006659">
    <property type="entry name" value="Arsenate_reductase"/>
</dbReference>
<dbReference type="Proteomes" id="UP000282957">
    <property type="component" value="Unassembled WGS sequence"/>
</dbReference>
<proteinExistence type="inferred from homology"/>
<evidence type="ECO:0000256" key="2">
    <source>
        <dbReference type="ARBA" id="ARBA00022849"/>
    </source>
</evidence>
<comment type="similarity">
    <text evidence="1 6 7">Belongs to the ArsC family.</text>
</comment>
<protein>
    <recommendedName>
        <fullName evidence="5 7">Arsenate reductase</fullName>
        <ecNumber evidence="4 7">1.20.4.1</ecNumber>
    </recommendedName>
</protein>
<evidence type="ECO:0000313" key="9">
    <source>
        <dbReference type="Proteomes" id="UP000282957"/>
    </source>
</evidence>
<sequence>MITIWHNPQCSTSRKVLDLLRAEGHEPRIVEYLKTPPSRAEIAAVVKQLGIPARGLLRKKAPPYAEMGLGDPALPDDRALDAMVQHPVLIERPVVITGKGARIGRPVEAVREVL</sequence>
<dbReference type="GO" id="GO:0046685">
    <property type="term" value="P:response to arsenic-containing substance"/>
    <property type="evidence" value="ECO:0007669"/>
    <property type="project" value="UniProtKB-KW"/>
</dbReference>
<gene>
    <name evidence="8" type="primary">arsC</name>
    <name evidence="8" type="ORF">EOD42_05510</name>
</gene>
<dbReference type="InterPro" id="IPR006660">
    <property type="entry name" value="Arsenate_reductase-like"/>
</dbReference>
<keyword evidence="2" id="KW-0059">Arsenical resistance</keyword>
<dbReference type="PANTHER" id="PTHR30041">
    <property type="entry name" value="ARSENATE REDUCTASE"/>
    <property type="match status" value="1"/>
</dbReference>
<evidence type="ECO:0000256" key="4">
    <source>
        <dbReference type="ARBA" id="ARBA00038969"/>
    </source>
</evidence>
<dbReference type="InterPro" id="IPR036249">
    <property type="entry name" value="Thioredoxin-like_sf"/>
</dbReference>
<dbReference type="CDD" id="cd03034">
    <property type="entry name" value="ArsC_ArsC"/>
    <property type="match status" value="1"/>
</dbReference>
<comment type="catalytic activity">
    <reaction evidence="7">
        <text>[glutaredoxin]-dithiol + arsenate + glutathione + H(+) = glutathionyl-S-S-[glutaredoxin] + arsenite + H2O</text>
        <dbReference type="Rhea" id="RHEA:22016"/>
        <dbReference type="Rhea" id="RHEA-COMP:10729"/>
        <dbReference type="Rhea" id="RHEA-COMP:17668"/>
        <dbReference type="ChEBI" id="CHEBI:15377"/>
        <dbReference type="ChEBI" id="CHEBI:15378"/>
        <dbReference type="ChEBI" id="CHEBI:29242"/>
        <dbReference type="ChEBI" id="CHEBI:29950"/>
        <dbReference type="ChEBI" id="CHEBI:48597"/>
        <dbReference type="ChEBI" id="CHEBI:57925"/>
        <dbReference type="ChEBI" id="CHEBI:146199"/>
        <dbReference type="EC" id="1.20.4.1"/>
    </reaction>
</comment>
<dbReference type="PANTHER" id="PTHR30041:SF5">
    <property type="entry name" value="ARSENATE REDUCTASE-RELATED"/>
    <property type="match status" value="1"/>
</dbReference>